<dbReference type="Gene3D" id="2.115.10.20">
    <property type="entry name" value="Glycosyl hydrolase domain, family 43"/>
    <property type="match status" value="1"/>
</dbReference>
<keyword evidence="2 6" id="KW-0378">Hydrolase</keyword>
<evidence type="ECO:0000256" key="7">
    <source>
        <dbReference type="SAM" id="MobiDB-lite"/>
    </source>
</evidence>
<evidence type="ECO:0000256" key="1">
    <source>
        <dbReference type="ARBA" id="ARBA00009865"/>
    </source>
</evidence>
<protein>
    <submittedName>
        <fullName evidence="9">Family 43 glycosylhydrolase</fullName>
    </submittedName>
</protein>
<dbReference type="PANTHER" id="PTHR42812">
    <property type="entry name" value="BETA-XYLOSIDASE"/>
    <property type="match status" value="1"/>
</dbReference>
<feature type="active site" description="Proton acceptor" evidence="4">
    <location>
        <position position="67"/>
    </location>
</feature>
<feature type="compositionally biased region" description="Low complexity" evidence="7">
    <location>
        <begin position="24"/>
        <end position="49"/>
    </location>
</feature>
<evidence type="ECO:0000256" key="5">
    <source>
        <dbReference type="PIRSR" id="PIRSR606710-2"/>
    </source>
</evidence>
<gene>
    <name evidence="9" type="ORF">HIR71_08235</name>
</gene>
<evidence type="ECO:0000256" key="3">
    <source>
        <dbReference type="ARBA" id="ARBA00023295"/>
    </source>
</evidence>
<evidence type="ECO:0000256" key="2">
    <source>
        <dbReference type="ARBA" id="ARBA00022801"/>
    </source>
</evidence>
<dbReference type="SUPFAM" id="SSF75005">
    <property type="entry name" value="Arabinanase/levansucrase/invertase"/>
    <property type="match status" value="1"/>
</dbReference>
<comment type="caution">
    <text evidence="9">The sequence shown here is derived from an EMBL/GenBank/DDBJ whole genome shotgun (WGS) entry which is preliminary data.</text>
</comment>
<dbReference type="CDD" id="cd08999">
    <property type="entry name" value="GH43_ABN-like"/>
    <property type="match status" value="1"/>
</dbReference>
<dbReference type="RefSeq" id="WP_169324587.1">
    <property type="nucleotide sequence ID" value="NZ_JABCJJ010000010.1"/>
</dbReference>
<proteinExistence type="inferred from homology"/>
<feature type="region of interest" description="Disordered" evidence="7">
    <location>
        <begin position="24"/>
        <end position="66"/>
    </location>
</feature>
<evidence type="ECO:0000256" key="6">
    <source>
        <dbReference type="RuleBase" id="RU361187"/>
    </source>
</evidence>
<dbReference type="PANTHER" id="PTHR42812:SF5">
    <property type="entry name" value="ENDO-ARABINASE"/>
    <property type="match status" value="1"/>
</dbReference>
<name>A0A7Y0QHE6_CELFI</name>
<evidence type="ECO:0000256" key="4">
    <source>
        <dbReference type="PIRSR" id="PIRSR606710-1"/>
    </source>
</evidence>
<dbReference type="EMBL" id="JABCJJ010000010">
    <property type="protein sequence ID" value="NMR20205.1"/>
    <property type="molecule type" value="Genomic_DNA"/>
</dbReference>
<sequence>MRAPGAQALAVSLVLALAACGTGDDAGSATDDAGSPAPSSAPGATSSGTAGDGAGGDNPVLADDFPDPDVLEVDGTYYAYATNGNSRNVRVARSDDLVEWEELDDALPRLPAYVVPGKTWAPEVTRLAPDRYVLYYTATSFRPALQCIGVAVASAPEGPFEPVGDAMLVCPPEEGGAIDASTFLDADGTQYLLWKNDGNCCGLDTWLQLAPLTADGLALAGPPVRLVTQDQPWEGNLVEAPTLVERDGSYVLLYSANDYGGSAYAIGYATAPAVTGPYTKDPEPLLTTYRDAEYVGPGGQDVVVGPDGEDRLVFHSWYGQNTYRAMNVLPLDWQDGRPVVEVD</sequence>
<reference evidence="9 10" key="1">
    <citation type="submission" date="2020-04" db="EMBL/GenBank/DDBJ databases">
        <title>Sequencing and Assembly of C. fimi.</title>
        <authorList>
            <person name="Ramsey A.R."/>
        </authorList>
    </citation>
    <scope>NUCLEOTIDE SEQUENCE [LARGE SCALE GENOMIC DNA]</scope>
    <source>
        <strain evidence="9 10">SB</strain>
    </source>
</reference>
<dbReference type="Proteomes" id="UP000562124">
    <property type="component" value="Unassembled WGS sequence"/>
</dbReference>
<dbReference type="GO" id="GO:0004553">
    <property type="term" value="F:hydrolase activity, hydrolyzing O-glycosyl compounds"/>
    <property type="evidence" value="ECO:0007669"/>
    <property type="project" value="InterPro"/>
</dbReference>
<feature type="signal peptide" evidence="8">
    <location>
        <begin position="1"/>
        <end position="18"/>
    </location>
</feature>
<comment type="similarity">
    <text evidence="1 6">Belongs to the glycosyl hydrolase 43 family.</text>
</comment>
<evidence type="ECO:0000313" key="9">
    <source>
        <dbReference type="EMBL" id="NMR20205.1"/>
    </source>
</evidence>
<dbReference type="AlphaFoldDB" id="A0A7Y0QHE6"/>
<keyword evidence="10" id="KW-1185">Reference proteome</keyword>
<dbReference type="PROSITE" id="PS51257">
    <property type="entry name" value="PROKAR_LIPOPROTEIN"/>
    <property type="match status" value="1"/>
</dbReference>
<dbReference type="Pfam" id="PF04616">
    <property type="entry name" value="Glyco_hydro_43"/>
    <property type="match status" value="1"/>
</dbReference>
<keyword evidence="8" id="KW-0732">Signal</keyword>
<feature type="site" description="Important for catalytic activity, responsible for pKa modulation of the active site Glu and correct orientation of both the proton donor and substrate" evidence="5">
    <location>
        <position position="179"/>
    </location>
</feature>
<dbReference type="InterPro" id="IPR051795">
    <property type="entry name" value="Glycosyl_Hydrlase_43"/>
</dbReference>
<dbReference type="GO" id="GO:0005975">
    <property type="term" value="P:carbohydrate metabolic process"/>
    <property type="evidence" value="ECO:0007669"/>
    <property type="project" value="InterPro"/>
</dbReference>
<evidence type="ECO:0000256" key="8">
    <source>
        <dbReference type="SAM" id="SignalP"/>
    </source>
</evidence>
<dbReference type="InterPro" id="IPR006710">
    <property type="entry name" value="Glyco_hydro_43"/>
</dbReference>
<feature type="chain" id="PRO_5039459686" evidence="8">
    <location>
        <begin position="19"/>
        <end position="343"/>
    </location>
</feature>
<feature type="active site" description="Proton donor" evidence="4">
    <location>
        <position position="239"/>
    </location>
</feature>
<accession>A0A7Y0QHE6</accession>
<dbReference type="InterPro" id="IPR023296">
    <property type="entry name" value="Glyco_hydro_beta-prop_sf"/>
</dbReference>
<evidence type="ECO:0000313" key="10">
    <source>
        <dbReference type="Proteomes" id="UP000562124"/>
    </source>
</evidence>
<organism evidence="9 10">
    <name type="scientific">Cellulomonas fimi</name>
    <dbReference type="NCBI Taxonomy" id="1708"/>
    <lineage>
        <taxon>Bacteria</taxon>
        <taxon>Bacillati</taxon>
        <taxon>Actinomycetota</taxon>
        <taxon>Actinomycetes</taxon>
        <taxon>Micrococcales</taxon>
        <taxon>Cellulomonadaceae</taxon>
        <taxon>Cellulomonas</taxon>
    </lineage>
</organism>
<keyword evidence="3 6" id="KW-0326">Glycosidase</keyword>